<dbReference type="Proteomes" id="UP000591131">
    <property type="component" value="Unassembled WGS sequence"/>
</dbReference>
<evidence type="ECO:0000313" key="3">
    <source>
        <dbReference type="Proteomes" id="UP000591131"/>
    </source>
</evidence>
<proteinExistence type="predicted"/>
<gene>
    <name evidence="2" type="ORF">FOL47_011229</name>
</gene>
<comment type="caution">
    <text evidence="2">The sequence shown here is derived from an EMBL/GenBank/DDBJ whole genome shotgun (WGS) entry which is preliminary data.</text>
</comment>
<organism evidence="2 3">
    <name type="scientific">Perkinsus chesapeaki</name>
    <name type="common">Clam parasite</name>
    <name type="synonym">Perkinsus andrewsi</name>
    <dbReference type="NCBI Taxonomy" id="330153"/>
    <lineage>
        <taxon>Eukaryota</taxon>
        <taxon>Sar</taxon>
        <taxon>Alveolata</taxon>
        <taxon>Perkinsozoa</taxon>
        <taxon>Perkinsea</taxon>
        <taxon>Perkinsida</taxon>
        <taxon>Perkinsidae</taxon>
        <taxon>Perkinsus</taxon>
    </lineage>
</organism>
<sequence length="195" mass="20368">MVAEVDPTPPPPPSGQQQQASESPLGGEDTRAAAGGALRLPAVQRGGSGRLRHYSNHSNGRSEDIDSLTYSQDGSSVRIRRDGTGTSSMRSAGIALTPSDSQLWSNSPTQGPGLAPSTTSASAGVGLNGEPLTVEGPPMDDDEKPSGRKAKRSISDDNGFDDDDWDDEVLYYGKSDKIRDDKDAAKSGCCGCVIM</sequence>
<keyword evidence="3" id="KW-1185">Reference proteome</keyword>
<dbReference type="EMBL" id="JAAPAO010000953">
    <property type="protein sequence ID" value="KAF4652189.1"/>
    <property type="molecule type" value="Genomic_DNA"/>
</dbReference>
<feature type="region of interest" description="Disordered" evidence="1">
    <location>
        <begin position="1"/>
        <end position="166"/>
    </location>
</feature>
<reference evidence="2 3" key="1">
    <citation type="submission" date="2020-04" db="EMBL/GenBank/DDBJ databases">
        <title>Perkinsus chesapeaki whole genome sequence.</title>
        <authorList>
            <person name="Bogema D.R."/>
        </authorList>
    </citation>
    <scope>NUCLEOTIDE SEQUENCE [LARGE SCALE GENOMIC DNA]</scope>
    <source>
        <strain evidence="2">ATCC PRA-425</strain>
    </source>
</reference>
<feature type="compositionally biased region" description="Low complexity" evidence="1">
    <location>
        <begin position="15"/>
        <end position="24"/>
    </location>
</feature>
<dbReference type="AlphaFoldDB" id="A0A7J6L049"/>
<evidence type="ECO:0000256" key="1">
    <source>
        <dbReference type="SAM" id="MobiDB-lite"/>
    </source>
</evidence>
<name>A0A7J6L049_PERCH</name>
<accession>A0A7J6L049</accession>
<feature type="compositionally biased region" description="Polar residues" evidence="1">
    <location>
        <begin position="98"/>
        <end position="122"/>
    </location>
</feature>
<evidence type="ECO:0000313" key="2">
    <source>
        <dbReference type="EMBL" id="KAF4652189.1"/>
    </source>
</evidence>
<protein>
    <submittedName>
        <fullName evidence="2">Uncharacterized protein</fullName>
    </submittedName>
</protein>